<name>A0A133YHE6_9FIRM</name>
<accession>A0A133YHE6</accession>
<gene>
    <name evidence="1" type="ORF">HMPREF1872_00302</name>
</gene>
<reference evidence="2" key="1">
    <citation type="submission" date="2016-01" db="EMBL/GenBank/DDBJ databases">
        <authorList>
            <person name="Mitreva M."/>
            <person name="Pepin K.H."/>
            <person name="Mihindukulasuriya K.A."/>
            <person name="Fulton R."/>
            <person name="Fronick C."/>
            <person name="O'Laughlin M."/>
            <person name="Miner T."/>
            <person name="Herter B."/>
            <person name="Rosa B.A."/>
            <person name="Cordes M."/>
            <person name="Tomlinson C."/>
            <person name="Wollam A."/>
            <person name="Palsikar V.B."/>
            <person name="Mardis E.R."/>
            <person name="Wilson R.K."/>
        </authorList>
    </citation>
    <scope>NUCLEOTIDE SEQUENCE [LARGE SCALE GENOMIC DNA]</scope>
    <source>
        <strain evidence="2">KA00274</strain>
    </source>
</reference>
<protein>
    <submittedName>
        <fullName evidence="1">Uncharacterized protein</fullName>
    </submittedName>
</protein>
<dbReference type="STRING" id="1497955.HMPREF1872_00302"/>
<proteinExistence type="predicted"/>
<comment type="caution">
    <text evidence="1">The sequence shown here is derived from an EMBL/GenBank/DDBJ whole genome shotgun (WGS) entry which is preliminary data.</text>
</comment>
<organism evidence="1 2">
    <name type="scientific">Amygdalobacter nucleatus</name>
    <dbReference type="NCBI Taxonomy" id="3029274"/>
    <lineage>
        <taxon>Bacteria</taxon>
        <taxon>Bacillati</taxon>
        <taxon>Bacillota</taxon>
        <taxon>Clostridia</taxon>
        <taxon>Eubacteriales</taxon>
        <taxon>Oscillospiraceae</taxon>
        <taxon>Amygdalobacter</taxon>
    </lineage>
</organism>
<dbReference type="AlphaFoldDB" id="A0A133YHE6"/>
<dbReference type="EMBL" id="LSCV01000002">
    <property type="protein sequence ID" value="KXB42613.1"/>
    <property type="molecule type" value="Genomic_DNA"/>
</dbReference>
<dbReference type="Proteomes" id="UP000070080">
    <property type="component" value="Unassembled WGS sequence"/>
</dbReference>
<evidence type="ECO:0000313" key="1">
    <source>
        <dbReference type="EMBL" id="KXB42613.1"/>
    </source>
</evidence>
<keyword evidence="2" id="KW-1185">Reference proteome</keyword>
<sequence length="107" mass="12299">MRLPGERKSLTKFTTLRNLKAMLRLKFMLQEATLGSKYRLTFWKCLIFVQTLCSEVNKVVEKGIPAILRSTEIRMSMVEHDSMVHEAAIVAILDIFEYPTAYVDSQG</sequence>
<evidence type="ECO:0000313" key="2">
    <source>
        <dbReference type="Proteomes" id="UP000070080"/>
    </source>
</evidence>